<sequence length="670" mass="77865">MTIFGWIVISILSSFVGYLIYNLINEFVMNRKLNKFKVKNNMVGVKISQMVILKKAYQIVLATVLVVVVGVSGVFSSDIRLDNNKILTQANQVGSKAKLLSLLEDQDHYYNQVDAFPEAMLDDAAEGDQSRDFIDTNTQVNGVSEADIIKTDGNYIYYASRYFQKINVVYVDQNYEAIVLADIDLGNVYTDNMYLTDDYLVVIGYTYEQTPYSFYEGDLVLSWYRQPSGTILVIDRQTYKIVYEMETDSFFYDHRMIEDQLYLVSSKYIYNDQEELRPQFIERKNSSIKTSYVDYDNIYYYDQVIASNMTVLTSVDLSDFTYDSQAFLGYVSQMYVNQTSIYTAYNYYKYSLEDDYRIQTQILKFDIDQDNKTIQYQGGQILDGHVQDAYWMDEYDGYLRVVTSNSWPAKNRLYILEEDLDEDVLNIASKIDENLGLEGETVKSVRFNKTYAQVVTFLQTDPLYTIDLSDPYSPFIKDDPIIEEGYSTYMHVWNEDNYLIGFGFDANADGSITGLKLSAYDTNQTEPLETYSFASDPDDGYTYSFSEAIYNPKALMIDASKGIVGFPMNTYHYDQNDYYYESIFVIFFIDFDSQDIISDPIMIKHNQSEYFMSIERAIYIENTVNNQVTDRYIYTFSYLEITVYHIESEMITQKIALNDLVYPNETPESD</sequence>
<dbReference type="AlphaFoldDB" id="A0A7U9XVD6"/>
<dbReference type="InterPro" id="IPR019198">
    <property type="entry name" value="Beta_propeller_containing"/>
</dbReference>
<dbReference type="Pfam" id="PF09826">
    <property type="entry name" value="Beta_propel"/>
    <property type="match status" value="1"/>
</dbReference>
<evidence type="ECO:0000313" key="2">
    <source>
        <dbReference type="Proteomes" id="UP000620133"/>
    </source>
</evidence>
<protein>
    <submittedName>
        <fullName evidence="1">Uncharacterized protein</fullName>
    </submittedName>
</protein>
<accession>A0A7U9XVD6</accession>
<dbReference type="KEGG" id="manr:MPAN_011760"/>
<name>A0A7U9XVD6_9MOLU</name>
<reference evidence="1" key="1">
    <citation type="submission" date="2021-01" db="EMBL/GenBank/DDBJ databases">
        <title>Draft genome sequence of Acholeplasmataceae bacterium strain Mahy22.</title>
        <authorList>
            <person name="Watanabe M."/>
            <person name="Kojima H."/>
            <person name="Fukui M."/>
        </authorList>
    </citation>
    <scope>NUCLEOTIDE SEQUENCE</scope>
    <source>
        <strain evidence="1">Mahy22</strain>
    </source>
</reference>
<proteinExistence type="predicted"/>
<keyword evidence="2" id="KW-1185">Reference proteome</keyword>
<dbReference type="RefSeq" id="WP_176238898.1">
    <property type="nucleotide sequence ID" value="NZ_AP024412.1"/>
</dbReference>
<evidence type="ECO:0000313" key="1">
    <source>
        <dbReference type="EMBL" id="BCR36283.1"/>
    </source>
</evidence>
<organism evidence="1 2">
    <name type="scientific">Mariniplasma anaerobium</name>
    <dbReference type="NCBI Taxonomy" id="2735436"/>
    <lineage>
        <taxon>Bacteria</taxon>
        <taxon>Bacillati</taxon>
        <taxon>Mycoplasmatota</taxon>
        <taxon>Mollicutes</taxon>
        <taxon>Acholeplasmatales</taxon>
        <taxon>Acholeplasmataceae</taxon>
        <taxon>Mariniplasma</taxon>
    </lineage>
</organism>
<dbReference type="Proteomes" id="UP000620133">
    <property type="component" value="Chromosome"/>
</dbReference>
<dbReference type="EMBL" id="AP024412">
    <property type="protein sequence ID" value="BCR36283.1"/>
    <property type="molecule type" value="Genomic_DNA"/>
</dbReference>
<gene>
    <name evidence="1" type="ORF">MPAN_011760</name>
</gene>